<dbReference type="AlphaFoldDB" id="A0A1G9LQH2"/>
<dbReference type="InterPro" id="IPR013324">
    <property type="entry name" value="RNA_pol_sigma_r3/r4-like"/>
</dbReference>
<dbReference type="Gene3D" id="1.10.1740.10">
    <property type="match status" value="1"/>
</dbReference>
<dbReference type="Gene3D" id="1.10.10.10">
    <property type="entry name" value="Winged helix-like DNA-binding domain superfamily/Winged helix DNA-binding domain"/>
    <property type="match status" value="1"/>
</dbReference>
<evidence type="ECO:0000256" key="4">
    <source>
        <dbReference type="ARBA" id="ARBA00023125"/>
    </source>
</evidence>
<gene>
    <name evidence="9" type="ORF">SAMN04488242_2247</name>
</gene>
<dbReference type="InterPro" id="IPR013325">
    <property type="entry name" value="RNA_pol_sigma_r2"/>
</dbReference>
<keyword evidence="4 6" id="KW-0238">DNA-binding</keyword>
<dbReference type="GO" id="GO:0003677">
    <property type="term" value="F:DNA binding"/>
    <property type="evidence" value="ECO:0007669"/>
    <property type="project" value="UniProtKB-KW"/>
</dbReference>
<dbReference type="SUPFAM" id="SSF88659">
    <property type="entry name" value="Sigma3 and sigma4 domains of RNA polymerase sigma factors"/>
    <property type="match status" value="1"/>
</dbReference>
<comment type="similarity">
    <text evidence="1 6">Belongs to the sigma-70 factor family. ECF subfamily.</text>
</comment>
<proteinExistence type="inferred from homology"/>
<feature type="domain" description="RNA polymerase sigma-70 region 4" evidence="8">
    <location>
        <begin position="130"/>
        <end position="178"/>
    </location>
</feature>
<dbReference type="GO" id="GO:0016987">
    <property type="term" value="F:sigma factor activity"/>
    <property type="evidence" value="ECO:0007669"/>
    <property type="project" value="UniProtKB-KW"/>
</dbReference>
<keyword evidence="2 6" id="KW-0805">Transcription regulation</keyword>
<dbReference type="PANTHER" id="PTHR43133">
    <property type="entry name" value="RNA POLYMERASE ECF-TYPE SIGMA FACTO"/>
    <property type="match status" value="1"/>
</dbReference>
<keyword evidence="3 6" id="KW-0731">Sigma factor</keyword>
<evidence type="ECO:0000256" key="1">
    <source>
        <dbReference type="ARBA" id="ARBA00010641"/>
    </source>
</evidence>
<accession>A0A1G9LQH2</accession>
<evidence type="ECO:0000256" key="2">
    <source>
        <dbReference type="ARBA" id="ARBA00023015"/>
    </source>
</evidence>
<evidence type="ECO:0000259" key="7">
    <source>
        <dbReference type="Pfam" id="PF04542"/>
    </source>
</evidence>
<dbReference type="PANTHER" id="PTHR43133:SF62">
    <property type="entry name" value="RNA POLYMERASE SIGMA FACTOR SIGZ"/>
    <property type="match status" value="1"/>
</dbReference>
<name>A0A1G9LQH2_9ACTN</name>
<reference evidence="9 10" key="1">
    <citation type="submission" date="2016-10" db="EMBL/GenBank/DDBJ databases">
        <authorList>
            <person name="de Groot N.N."/>
        </authorList>
    </citation>
    <scope>NUCLEOTIDE SEQUENCE [LARGE SCALE GENOMIC DNA]</scope>
    <source>
        <strain evidence="9 10">CGMCC 1.9159</strain>
    </source>
</reference>
<keyword evidence="10" id="KW-1185">Reference proteome</keyword>
<dbReference type="PROSITE" id="PS01063">
    <property type="entry name" value="SIGMA70_ECF"/>
    <property type="match status" value="1"/>
</dbReference>
<dbReference type="GO" id="GO:0006352">
    <property type="term" value="P:DNA-templated transcription initiation"/>
    <property type="evidence" value="ECO:0007669"/>
    <property type="project" value="InterPro"/>
</dbReference>
<dbReference type="InterPro" id="IPR000838">
    <property type="entry name" value="RNA_pol_sigma70_ECF_CS"/>
</dbReference>
<dbReference type="Pfam" id="PF04545">
    <property type="entry name" value="Sigma70_r4"/>
    <property type="match status" value="1"/>
</dbReference>
<dbReference type="Proteomes" id="UP000199475">
    <property type="component" value="Unassembled WGS sequence"/>
</dbReference>
<dbReference type="Pfam" id="PF04542">
    <property type="entry name" value="Sigma70_r2"/>
    <property type="match status" value="1"/>
</dbReference>
<evidence type="ECO:0000313" key="10">
    <source>
        <dbReference type="Proteomes" id="UP000199475"/>
    </source>
</evidence>
<dbReference type="STRING" id="686624.SAMN04488242_2247"/>
<dbReference type="InterPro" id="IPR007630">
    <property type="entry name" value="RNA_pol_sigma70_r4"/>
</dbReference>
<evidence type="ECO:0000313" key="9">
    <source>
        <dbReference type="EMBL" id="SDL64044.1"/>
    </source>
</evidence>
<protein>
    <recommendedName>
        <fullName evidence="6">RNA polymerase sigma factor</fullName>
    </recommendedName>
</protein>
<evidence type="ECO:0000256" key="3">
    <source>
        <dbReference type="ARBA" id="ARBA00023082"/>
    </source>
</evidence>
<sequence>MIVEDLTPVGVLAGRLAAGDPLALREAFDRWSRLVHTVARSALGSVADADDVTQQVFIAAWNSRASLRATDESLPAWLLGICRLKVIDALRARSRGLRNDEAMHSEGMRSDQGQPAGLDSVVDAVVVRDALDALGDPRGRVLRMVYLEDRTHEDVAAALQLPLGTVKSHVRRGLEKLRGIFEEVDSGV</sequence>
<dbReference type="InterPro" id="IPR014284">
    <property type="entry name" value="RNA_pol_sigma-70_dom"/>
</dbReference>
<keyword evidence="5 6" id="KW-0804">Transcription</keyword>
<dbReference type="OrthoDB" id="5243766at2"/>
<evidence type="ECO:0000256" key="6">
    <source>
        <dbReference type="RuleBase" id="RU000716"/>
    </source>
</evidence>
<dbReference type="NCBIfam" id="TIGR02937">
    <property type="entry name" value="sigma70-ECF"/>
    <property type="match status" value="1"/>
</dbReference>
<dbReference type="RefSeq" id="WP_093252195.1">
    <property type="nucleotide sequence ID" value="NZ_FNGP01000004.1"/>
</dbReference>
<evidence type="ECO:0000259" key="8">
    <source>
        <dbReference type="Pfam" id="PF04545"/>
    </source>
</evidence>
<organism evidence="9 10">
    <name type="scientific">Tessaracoccus oleiagri</name>
    <dbReference type="NCBI Taxonomy" id="686624"/>
    <lineage>
        <taxon>Bacteria</taxon>
        <taxon>Bacillati</taxon>
        <taxon>Actinomycetota</taxon>
        <taxon>Actinomycetes</taxon>
        <taxon>Propionibacteriales</taxon>
        <taxon>Propionibacteriaceae</taxon>
        <taxon>Tessaracoccus</taxon>
    </lineage>
</organism>
<dbReference type="InterPro" id="IPR007627">
    <property type="entry name" value="RNA_pol_sigma70_r2"/>
</dbReference>
<dbReference type="InterPro" id="IPR036388">
    <property type="entry name" value="WH-like_DNA-bd_sf"/>
</dbReference>
<evidence type="ECO:0000256" key="5">
    <source>
        <dbReference type="ARBA" id="ARBA00023163"/>
    </source>
</evidence>
<dbReference type="SUPFAM" id="SSF88946">
    <property type="entry name" value="Sigma2 domain of RNA polymerase sigma factors"/>
    <property type="match status" value="1"/>
</dbReference>
<feature type="domain" description="RNA polymerase sigma-70 region 2" evidence="7">
    <location>
        <begin position="28"/>
        <end position="95"/>
    </location>
</feature>
<dbReference type="EMBL" id="FNGP01000004">
    <property type="protein sequence ID" value="SDL64044.1"/>
    <property type="molecule type" value="Genomic_DNA"/>
</dbReference>
<dbReference type="InterPro" id="IPR039425">
    <property type="entry name" value="RNA_pol_sigma-70-like"/>
</dbReference>